<sequence length="731" mass="80936">MSASPIQVQWSLNETSQSVFSVLRGVLASATSDNVQVLAILACERFGNTIAISNETASKVEYTLVPSPEPAPVKFLKGLVGFFPDDCATQLGSSSAGIRFLGLAAAIVTTIGPFNSAKALDIMLRRSATDLTLLPTVRQLNDLLGSLEARSYRCGFADSVVGWQIVMRREILPSISSEEARQILDQNSLRVPSSETIAGLVDAFRQVARMGSSTVIGATIKVSEAAPWILAFAQWCLEVPPSLYVDGIAGAIRGQPQSRVKVIIANDSSKPLELVIHHQLEDITQLLGPASQRFTSGMVTVESYYPWLFQKLGFESDMMFRLLRQALEHAIPQVLSVMKCGRFAYLGQTTMCEDLLGSVNNSMDTCYLSPLPNIKAIAQTYAKALALNGPVQFVTLEQGMLIADLPLVSRHLELLMGKCPCKQCCEATQRYAEPTSNKGFCNKESFFRSIGFIIAEIFVLSLFESPTSLLVRLSLERTSAPALDYHISKVIKTGNSHEFDDMELLEWARSMVGHVFDGEDRSLLMTSGKGQVIYPVVFDTFYVEKQGYLKLYCLPGTLRYQNDTYNVVSSPDDIEDERATRINIPPYPRVSKPVNLFKDFILSWKITVQDNKQLHIKLMMCSNSDSSFVVEIDPLVILLSFRDTLLLERCPHNRHAQLTTADQFSSYISPWCQHEEASDSTFQVGVIPVEGADDLRCFAIACQGSSILRRNSCLQCCLNLCRDTDVQILIL</sequence>
<organism evidence="1 2">
    <name type="scientific">Hyaloscypha variabilis (strain UAMH 11265 / GT02V1 / F)</name>
    <name type="common">Meliniomyces variabilis</name>
    <dbReference type="NCBI Taxonomy" id="1149755"/>
    <lineage>
        <taxon>Eukaryota</taxon>
        <taxon>Fungi</taxon>
        <taxon>Dikarya</taxon>
        <taxon>Ascomycota</taxon>
        <taxon>Pezizomycotina</taxon>
        <taxon>Leotiomycetes</taxon>
        <taxon>Helotiales</taxon>
        <taxon>Hyaloscyphaceae</taxon>
        <taxon>Hyaloscypha</taxon>
        <taxon>Hyaloscypha variabilis</taxon>
    </lineage>
</organism>
<keyword evidence="2" id="KW-1185">Reference proteome</keyword>
<proteinExistence type="predicted"/>
<reference evidence="1 2" key="1">
    <citation type="submission" date="2016-04" db="EMBL/GenBank/DDBJ databases">
        <title>A degradative enzymes factory behind the ericoid mycorrhizal symbiosis.</title>
        <authorList>
            <consortium name="DOE Joint Genome Institute"/>
            <person name="Martino E."/>
            <person name="Morin E."/>
            <person name="Grelet G."/>
            <person name="Kuo A."/>
            <person name="Kohler A."/>
            <person name="Daghino S."/>
            <person name="Barry K."/>
            <person name="Choi C."/>
            <person name="Cichocki N."/>
            <person name="Clum A."/>
            <person name="Copeland A."/>
            <person name="Hainaut M."/>
            <person name="Haridas S."/>
            <person name="Labutti K."/>
            <person name="Lindquist E."/>
            <person name="Lipzen A."/>
            <person name="Khouja H.-R."/>
            <person name="Murat C."/>
            <person name="Ohm R."/>
            <person name="Olson A."/>
            <person name="Spatafora J."/>
            <person name="Veneault-Fourrey C."/>
            <person name="Henrissat B."/>
            <person name="Grigoriev I."/>
            <person name="Martin F."/>
            <person name="Perotto S."/>
        </authorList>
    </citation>
    <scope>NUCLEOTIDE SEQUENCE [LARGE SCALE GENOMIC DNA]</scope>
    <source>
        <strain evidence="1 2">F</strain>
    </source>
</reference>
<gene>
    <name evidence="1" type="ORF">L207DRAFT_504773</name>
</gene>
<protein>
    <submittedName>
        <fullName evidence="1">Uncharacterized protein</fullName>
    </submittedName>
</protein>
<dbReference type="Proteomes" id="UP000235786">
    <property type="component" value="Unassembled WGS sequence"/>
</dbReference>
<dbReference type="AlphaFoldDB" id="A0A2J6QRQ1"/>
<accession>A0A2J6QRQ1</accession>
<evidence type="ECO:0000313" key="2">
    <source>
        <dbReference type="Proteomes" id="UP000235786"/>
    </source>
</evidence>
<evidence type="ECO:0000313" key="1">
    <source>
        <dbReference type="EMBL" id="PMD28933.1"/>
    </source>
</evidence>
<dbReference type="EMBL" id="KZ613980">
    <property type="protein sequence ID" value="PMD28933.1"/>
    <property type="molecule type" value="Genomic_DNA"/>
</dbReference>
<dbReference type="OrthoDB" id="5311240at2759"/>
<name>A0A2J6QRQ1_HYAVF</name>